<dbReference type="AlphaFoldDB" id="A0A2U1PMG9"/>
<dbReference type="InterPro" id="IPR052751">
    <property type="entry name" value="Plant_MAPKKK"/>
</dbReference>
<dbReference type="Pfam" id="PF00483">
    <property type="entry name" value="NTP_transferase"/>
    <property type="match status" value="1"/>
</dbReference>
<dbReference type="Pfam" id="PF00069">
    <property type="entry name" value="Pkinase"/>
    <property type="match status" value="1"/>
</dbReference>
<dbReference type="InterPro" id="IPR008271">
    <property type="entry name" value="Ser/Thr_kinase_AS"/>
</dbReference>
<feature type="compositionally biased region" description="Basic and acidic residues" evidence="1">
    <location>
        <begin position="100"/>
        <end position="112"/>
    </location>
</feature>
<name>A0A2U1PMG9_ARTAN</name>
<dbReference type="InterPro" id="IPR011009">
    <property type="entry name" value="Kinase-like_dom_sf"/>
</dbReference>
<evidence type="ECO:0000256" key="1">
    <source>
        <dbReference type="SAM" id="MobiDB-lite"/>
    </source>
</evidence>
<evidence type="ECO:0000313" key="3">
    <source>
        <dbReference type="EMBL" id="PWA86939.1"/>
    </source>
</evidence>
<dbReference type="GO" id="GO:0004672">
    <property type="term" value="F:protein kinase activity"/>
    <property type="evidence" value="ECO:0007669"/>
    <property type="project" value="InterPro"/>
</dbReference>
<feature type="domain" description="Protein kinase" evidence="2">
    <location>
        <begin position="38"/>
        <end position="360"/>
    </location>
</feature>
<gene>
    <name evidence="3" type="ORF">CTI12_AA135230</name>
</gene>
<dbReference type="SUPFAM" id="SSF53448">
    <property type="entry name" value="Nucleotide-diphospho-sugar transferases"/>
    <property type="match status" value="1"/>
</dbReference>
<dbReference type="PROSITE" id="PS00108">
    <property type="entry name" value="PROTEIN_KINASE_ST"/>
    <property type="match status" value="1"/>
</dbReference>
<dbReference type="STRING" id="35608.A0A2U1PMG9"/>
<evidence type="ECO:0000313" key="4">
    <source>
        <dbReference type="Proteomes" id="UP000245207"/>
    </source>
</evidence>
<proteinExistence type="predicted"/>
<dbReference type="InterPro" id="IPR000719">
    <property type="entry name" value="Prot_kinase_dom"/>
</dbReference>
<dbReference type="Gene3D" id="1.10.510.10">
    <property type="entry name" value="Transferase(Phosphotransferase) domain 1"/>
    <property type="match status" value="1"/>
</dbReference>
<dbReference type="SUPFAM" id="SSF56112">
    <property type="entry name" value="Protein kinase-like (PK-like)"/>
    <property type="match status" value="1"/>
</dbReference>
<dbReference type="OrthoDB" id="8693905at2759"/>
<accession>A0A2U1PMG9</accession>
<feature type="compositionally biased region" description="Basic and acidic residues" evidence="1">
    <location>
        <begin position="19"/>
        <end position="31"/>
    </location>
</feature>
<feature type="region of interest" description="Disordered" evidence="1">
    <location>
        <begin position="1"/>
        <end position="33"/>
    </location>
</feature>
<reference evidence="3 4" key="1">
    <citation type="journal article" date="2018" name="Mol. Plant">
        <title>The genome of Artemisia annua provides insight into the evolution of Asteraceae family and artemisinin biosynthesis.</title>
        <authorList>
            <person name="Shen Q."/>
            <person name="Zhang L."/>
            <person name="Liao Z."/>
            <person name="Wang S."/>
            <person name="Yan T."/>
            <person name="Shi P."/>
            <person name="Liu M."/>
            <person name="Fu X."/>
            <person name="Pan Q."/>
            <person name="Wang Y."/>
            <person name="Lv Z."/>
            <person name="Lu X."/>
            <person name="Zhang F."/>
            <person name="Jiang W."/>
            <person name="Ma Y."/>
            <person name="Chen M."/>
            <person name="Hao X."/>
            <person name="Li L."/>
            <person name="Tang Y."/>
            <person name="Lv G."/>
            <person name="Zhou Y."/>
            <person name="Sun X."/>
            <person name="Brodelius P.E."/>
            <person name="Rose J.K.C."/>
            <person name="Tang K."/>
        </authorList>
    </citation>
    <scope>NUCLEOTIDE SEQUENCE [LARGE SCALE GENOMIC DNA]</scope>
    <source>
        <strain evidence="4">cv. Huhao1</strain>
        <tissue evidence="3">Leaf</tissue>
    </source>
</reference>
<feature type="region of interest" description="Disordered" evidence="1">
    <location>
        <begin position="82"/>
        <end position="114"/>
    </location>
</feature>
<dbReference type="Proteomes" id="UP000245207">
    <property type="component" value="Unassembled WGS sequence"/>
</dbReference>
<protein>
    <submittedName>
        <fullName evidence="3">Phosphorylase kinase, gamma catalytic subunit</fullName>
    </submittedName>
</protein>
<dbReference type="InterPro" id="IPR005835">
    <property type="entry name" value="NTP_transferase_dom"/>
</dbReference>
<dbReference type="InterPro" id="IPR029044">
    <property type="entry name" value="Nucleotide-diphossugar_trans"/>
</dbReference>
<dbReference type="PANTHER" id="PTHR48011:SF21">
    <property type="entry name" value="PROTEIN KINASE DOMAIN-CONTAINING PROTEIN"/>
    <property type="match status" value="1"/>
</dbReference>
<dbReference type="GO" id="GO:0007165">
    <property type="term" value="P:signal transduction"/>
    <property type="evidence" value="ECO:0007669"/>
    <property type="project" value="TreeGrafter"/>
</dbReference>
<keyword evidence="3" id="KW-0418">Kinase</keyword>
<dbReference type="GO" id="GO:0005524">
    <property type="term" value="F:ATP binding"/>
    <property type="evidence" value="ECO:0007669"/>
    <property type="project" value="InterPro"/>
</dbReference>
<organism evidence="3 4">
    <name type="scientific">Artemisia annua</name>
    <name type="common">Sweet wormwood</name>
    <dbReference type="NCBI Taxonomy" id="35608"/>
    <lineage>
        <taxon>Eukaryota</taxon>
        <taxon>Viridiplantae</taxon>
        <taxon>Streptophyta</taxon>
        <taxon>Embryophyta</taxon>
        <taxon>Tracheophyta</taxon>
        <taxon>Spermatophyta</taxon>
        <taxon>Magnoliopsida</taxon>
        <taxon>eudicotyledons</taxon>
        <taxon>Gunneridae</taxon>
        <taxon>Pentapetalae</taxon>
        <taxon>asterids</taxon>
        <taxon>campanulids</taxon>
        <taxon>Asterales</taxon>
        <taxon>Asteraceae</taxon>
        <taxon>Asteroideae</taxon>
        <taxon>Anthemideae</taxon>
        <taxon>Artemisiinae</taxon>
        <taxon>Artemisia</taxon>
    </lineage>
</organism>
<evidence type="ECO:0000259" key="2">
    <source>
        <dbReference type="PROSITE" id="PS50011"/>
    </source>
</evidence>
<dbReference type="PROSITE" id="PS50011">
    <property type="entry name" value="PROTEIN_KINASE_DOM"/>
    <property type="match status" value="1"/>
</dbReference>
<dbReference type="SMART" id="SM00220">
    <property type="entry name" value="S_TKc"/>
    <property type="match status" value="1"/>
</dbReference>
<keyword evidence="3" id="KW-0808">Transferase</keyword>
<sequence>MLLNLNESSMKKRSLTSKENVDEAKRSKQEDNGDDASWIRRSVVGKASYGSVFIAIKNAQSIYSSYPSIMAVKSAEVSVSGSIQKEKQSSMKKRSLTSKENIDEAKRSKQEDNGDDASWIRRSVVGKASYGSVFIAIKNAQSIYSSYPSIMAVKSAEFPSGGTLADVIKDSGSKGLLEVDVKRYARSILKGLSHVHKRGYVHCDLKPENVLLVANKNKDGFIAKIGDLGLAKRVKQVKKKVPGRYWRGNPLYFSPEAVISGVQKRPADIWAFGCIVFEMLTGKQLWLAYKDLGKNEVLRRVGYENEIESVISSSSVSDEAQSFLNGCLCKKKTRKTILRPEQLSSKSGIVNEKVSYMNFFSRYFGWINDLCKSVSKNVMLDLLREKFPKANDFGSEVLPGATSIGLRVQAYLYDSYWEDIGTIEAFYHANLGITKKPI</sequence>
<comment type="caution">
    <text evidence="3">The sequence shown here is derived from an EMBL/GenBank/DDBJ whole genome shotgun (WGS) entry which is preliminary data.</text>
</comment>
<dbReference type="EMBL" id="PKPP01000964">
    <property type="protein sequence ID" value="PWA86939.1"/>
    <property type="molecule type" value="Genomic_DNA"/>
</dbReference>
<dbReference type="Gene3D" id="3.90.550.10">
    <property type="entry name" value="Spore Coat Polysaccharide Biosynthesis Protein SpsA, Chain A"/>
    <property type="match status" value="1"/>
</dbReference>
<dbReference type="PANTHER" id="PTHR48011">
    <property type="entry name" value="CCR4-NOT TRANSCRIPTIONAL COMPLEX SUBUNIT CAF120-RELATED"/>
    <property type="match status" value="1"/>
</dbReference>
<keyword evidence="4" id="KW-1185">Reference proteome</keyword>